<evidence type="ECO:0000256" key="2">
    <source>
        <dbReference type="ARBA" id="ARBA00009638"/>
    </source>
</evidence>
<evidence type="ECO:0000256" key="5">
    <source>
        <dbReference type="ARBA" id="ARBA00022741"/>
    </source>
</evidence>
<evidence type="ECO:0000259" key="10">
    <source>
        <dbReference type="PROSITE" id="PS51706"/>
    </source>
</evidence>
<evidence type="ECO:0000256" key="8">
    <source>
        <dbReference type="ARBA" id="ARBA00023210"/>
    </source>
</evidence>
<name>A0A3B0WCK7_9ZZZZ</name>
<dbReference type="CDD" id="cd01876">
    <property type="entry name" value="YihA_EngB"/>
    <property type="match status" value="1"/>
</dbReference>
<dbReference type="NCBIfam" id="TIGR03598">
    <property type="entry name" value="GTPase_YsxC"/>
    <property type="match status" value="1"/>
</dbReference>
<dbReference type="GO" id="GO:0000917">
    <property type="term" value="P:division septum assembly"/>
    <property type="evidence" value="ECO:0007669"/>
    <property type="project" value="UniProtKB-KW"/>
</dbReference>
<dbReference type="HAMAP" id="MF_00321">
    <property type="entry name" value="GTPase_EngB"/>
    <property type="match status" value="1"/>
</dbReference>
<dbReference type="GO" id="GO:0005525">
    <property type="term" value="F:GTP binding"/>
    <property type="evidence" value="ECO:0007669"/>
    <property type="project" value="UniProtKB-KW"/>
</dbReference>
<keyword evidence="7" id="KW-0342">GTP-binding</keyword>
<evidence type="ECO:0000256" key="9">
    <source>
        <dbReference type="ARBA" id="ARBA00023306"/>
    </source>
</evidence>
<keyword evidence="3" id="KW-0132">Cell division</keyword>
<protein>
    <submittedName>
        <fullName evidence="11">GTP-binding protein EngB</fullName>
    </submittedName>
</protein>
<dbReference type="InterPro" id="IPR006073">
    <property type="entry name" value="GTP-bd"/>
</dbReference>
<evidence type="ECO:0000256" key="1">
    <source>
        <dbReference type="ARBA" id="ARBA00001946"/>
    </source>
</evidence>
<dbReference type="Pfam" id="PF01926">
    <property type="entry name" value="MMR_HSR1"/>
    <property type="match status" value="1"/>
</dbReference>
<evidence type="ECO:0000256" key="4">
    <source>
        <dbReference type="ARBA" id="ARBA00022723"/>
    </source>
</evidence>
<keyword evidence="9" id="KW-0131">Cell cycle</keyword>
<keyword evidence="5" id="KW-0547">Nucleotide-binding</keyword>
<dbReference type="AlphaFoldDB" id="A0A3B0WCK7"/>
<keyword evidence="4" id="KW-0479">Metal-binding</keyword>
<sequence length="251" mass="28313">MARFYTTHAHPSISAAAYYGIHPVFAAKNSISITLSVKIGRMPAMNKPYQKPVVDNRYYRQAKFLISAGKAKQFPIDGLEVAFSGRSNAGKSSAINTLCDNKGLARTSKTPGRTRLVNFFELDEDRRIVDLPGYGFAKVPLAMKKEWERLMTQYLSEQQALKGLVIIMDIRHPLNDYDWQMLEWCDHFQLPAHVLLTKADKIKRGPQQSSKLQTQKKLKDAGINASVQVFSALKKTGLDELVIKLDGWLEL</sequence>
<accession>A0A3B0WCK7</accession>
<feature type="domain" description="EngB-type G" evidence="10">
    <location>
        <begin position="77"/>
        <end position="251"/>
    </location>
</feature>
<evidence type="ECO:0000256" key="3">
    <source>
        <dbReference type="ARBA" id="ARBA00022618"/>
    </source>
</evidence>
<dbReference type="PANTHER" id="PTHR11649:SF13">
    <property type="entry name" value="ENGB-TYPE G DOMAIN-CONTAINING PROTEIN"/>
    <property type="match status" value="1"/>
</dbReference>
<comment type="similarity">
    <text evidence="2">Belongs to the TRAFAC class TrmE-Era-EngA-EngB-Septin-like GTPase superfamily. EngB GTPase family.</text>
</comment>
<evidence type="ECO:0000256" key="6">
    <source>
        <dbReference type="ARBA" id="ARBA00022842"/>
    </source>
</evidence>
<dbReference type="GO" id="GO:0046872">
    <property type="term" value="F:metal ion binding"/>
    <property type="evidence" value="ECO:0007669"/>
    <property type="project" value="UniProtKB-KW"/>
</dbReference>
<dbReference type="InterPro" id="IPR027417">
    <property type="entry name" value="P-loop_NTPase"/>
</dbReference>
<comment type="cofactor">
    <cofactor evidence="1">
        <name>Mg(2+)</name>
        <dbReference type="ChEBI" id="CHEBI:18420"/>
    </cofactor>
</comment>
<dbReference type="GO" id="GO:0005829">
    <property type="term" value="C:cytosol"/>
    <property type="evidence" value="ECO:0007669"/>
    <property type="project" value="TreeGrafter"/>
</dbReference>
<dbReference type="PANTHER" id="PTHR11649">
    <property type="entry name" value="MSS1/TRME-RELATED GTP-BINDING PROTEIN"/>
    <property type="match status" value="1"/>
</dbReference>
<dbReference type="InterPro" id="IPR030393">
    <property type="entry name" value="G_ENGB_dom"/>
</dbReference>
<dbReference type="InterPro" id="IPR019987">
    <property type="entry name" value="GTP-bd_ribosome_bio_YsxC"/>
</dbReference>
<evidence type="ECO:0000256" key="7">
    <source>
        <dbReference type="ARBA" id="ARBA00023134"/>
    </source>
</evidence>
<evidence type="ECO:0000313" key="11">
    <source>
        <dbReference type="EMBL" id="VAW53718.1"/>
    </source>
</evidence>
<keyword evidence="6" id="KW-0460">Magnesium</keyword>
<dbReference type="FunFam" id="3.40.50.300:FF:000098">
    <property type="entry name" value="Probable GTP-binding protein EngB"/>
    <property type="match status" value="1"/>
</dbReference>
<dbReference type="SUPFAM" id="SSF52540">
    <property type="entry name" value="P-loop containing nucleoside triphosphate hydrolases"/>
    <property type="match status" value="1"/>
</dbReference>
<organism evidence="11">
    <name type="scientific">hydrothermal vent metagenome</name>
    <dbReference type="NCBI Taxonomy" id="652676"/>
    <lineage>
        <taxon>unclassified sequences</taxon>
        <taxon>metagenomes</taxon>
        <taxon>ecological metagenomes</taxon>
    </lineage>
</organism>
<reference evidence="11" key="1">
    <citation type="submission" date="2018-06" db="EMBL/GenBank/DDBJ databases">
        <authorList>
            <person name="Zhirakovskaya E."/>
        </authorList>
    </citation>
    <scope>NUCLEOTIDE SEQUENCE</scope>
</reference>
<keyword evidence="8" id="KW-0717">Septation</keyword>
<dbReference type="EMBL" id="UOFE01000035">
    <property type="protein sequence ID" value="VAW53718.1"/>
    <property type="molecule type" value="Genomic_DNA"/>
</dbReference>
<dbReference type="PROSITE" id="PS51706">
    <property type="entry name" value="G_ENGB"/>
    <property type="match status" value="1"/>
</dbReference>
<dbReference type="Gene3D" id="3.40.50.300">
    <property type="entry name" value="P-loop containing nucleotide triphosphate hydrolases"/>
    <property type="match status" value="1"/>
</dbReference>
<gene>
    <name evidence="11" type="ORF">MNBD_GAMMA05-1221</name>
</gene>
<proteinExistence type="inferred from homology"/>